<dbReference type="KEGG" id="mik:FOE78_14490"/>
<feature type="chain" id="PRO_5038969147" evidence="2">
    <location>
        <begin position="29"/>
        <end position="164"/>
    </location>
</feature>
<keyword evidence="4" id="KW-1185">Reference proteome</keyword>
<evidence type="ECO:0000313" key="4">
    <source>
        <dbReference type="Proteomes" id="UP000319263"/>
    </source>
</evidence>
<dbReference type="EMBL" id="CP041692">
    <property type="protein sequence ID" value="QDP96966.1"/>
    <property type="molecule type" value="Genomic_DNA"/>
</dbReference>
<dbReference type="Proteomes" id="UP000319263">
    <property type="component" value="Chromosome"/>
</dbReference>
<feature type="signal peptide" evidence="2">
    <location>
        <begin position="1"/>
        <end position="28"/>
    </location>
</feature>
<sequence length="164" mass="16367">MSAPSKKNLIMGSAAAGALLMLAGCGMGGGYGSSTTNSGSNNSNSGSNQGGATISITAPKNNASVTEPFKLTVKSSEALGPTTSGKDHFHLTFDGNAQDYTVETQPTVMISKLAPGKHTIKVTLQHADHSPVGPQAQITVTVTKAGAVTSSSSSASSSGGGYDY</sequence>
<reference evidence="3 4" key="1">
    <citation type="submission" date="2019-07" db="EMBL/GenBank/DDBJ databases">
        <title>Microlunatus dokdonensis sp. nov. isolated from the rhizospheric soil of the wild plant Elymus tsukushiensis.</title>
        <authorList>
            <person name="Ghim S.-Y."/>
            <person name="Hwang Y.-J."/>
            <person name="Son J.-S."/>
            <person name="Shin J.-H."/>
        </authorList>
    </citation>
    <scope>NUCLEOTIDE SEQUENCE [LARGE SCALE GENOMIC DNA]</scope>
    <source>
        <strain evidence="3 4">KUDC0627</strain>
    </source>
</reference>
<accession>A0A516Q0J3</accession>
<feature type="compositionally biased region" description="Low complexity" evidence="1">
    <location>
        <begin position="34"/>
        <end position="53"/>
    </location>
</feature>
<gene>
    <name evidence="3" type="ORF">FOE78_14490</name>
</gene>
<dbReference type="OrthoDB" id="5149366at2"/>
<organism evidence="3 4">
    <name type="scientific">Microlunatus elymi</name>
    <dbReference type="NCBI Taxonomy" id="2596828"/>
    <lineage>
        <taxon>Bacteria</taxon>
        <taxon>Bacillati</taxon>
        <taxon>Actinomycetota</taxon>
        <taxon>Actinomycetes</taxon>
        <taxon>Propionibacteriales</taxon>
        <taxon>Propionibacteriaceae</taxon>
        <taxon>Microlunatus</taxon>
    </lineage>
</organism>
<evidence type="ECO:0000256" key="2">
    <source>
        <dbReference type="SAM" id="SignalP"/>
    </source>
</evidence>
<protein>
    <submittedName>
        <fullName evidence="3">Uncharacterized protein</fullName>
    </submittedName>
</protein>
<dbReference type="PROSITE" id="PS51257">
    <property type="entry name" value="PROKAR_LIPOPROTEIN"/>
    <property type="match status" value="1"/>
</dbReference>
<evidence type="ECO:0000256" key="1">
    <source>
        <dbReference type="SAM" id="MobiDB-lite"/>
    </source>
</evidence>
<name>A0A516Q0J3_9ACTN</name>
<feature type="region of interest" description="Disordered" evidence="1">
    <location>
        <begin position="34"/>
        <end position="59"/>
    </location>
</feature>
<dbReference type="AlphaFoldDB" id="A0A516Q0J3"/>
<evidence type="ECO:0000313" key="3">
    <source>
        <dbReference type="EMBL" id="QDP96966.1"/>
    </source>
</evidence>
<proteinExistence type="predicted"/>
<keyword evidence="2" id="KW-0732">Signal</keyword>